<dbReference type="GO" id="GO:0015344">
    <property type="term" value="F:siderophore uptake transmembrane transporter activity"/>
    <property type="evidence" value="ECO:0007669"/>
    <property type="project" value="TreeGrafter"/>
</dbReference>
<proteinExistence type="inferred from homology"/>
<evidence type="ECO:0000256" key="9">
    <source>
        <dbReference type="ARBA" id="ARBA00023065"/>
    </source>
</evidence>
<accession>A0A561QVR3</accession>
<dbReference type="Proteomes" id="UP000320653">
    <property type="component" value="Unassembled WGS sequence"/>
</dbReference>
<dbReference type="SUPFAM" id="SSF56935">
    <property type="entry name" value="Porins"/>
    <property type="match status" value="1"/>
</dbReference>
<keyword evidence="3 14" id="KW-0813">Transport</keyword>
<organism evidence="19 20">
    <name type="scientific">Neorhizobium alkalisoli</name>
    <dbReference type="NCBI Taxonomy" id="528178"/>
    <lineage>
        <taxon>Bacteria</taxon>
        <taxon>Pseudomonadati</taxon>
        <taxon>Pseudomonadota</taxon>
        <taxon>Alphaproteobacteria</taxon>
        <taxon>Hyphomicrobiales</taxon>
        <taxon>Rhizobiaceae</taxon>
        <taxon>Rhizobium/Agrobacterium group</taxon>
        <taxon>Neorhizobium</taxon>
    </lineage>
</organism>
<dbReference type="Pfam" id="PF00593">
    <property type="entry name" value="TonB_dep_Rec_b-barrel"/>
    <property type="match status" value="1"/>
</dbReference>
<feature type="signal peptide" evidence="16">
    <location>
        <begin position="1"/>
        <end position="26"/>
    </location>
</feature>
<evidence type="ECO:0000256" key="4">
    <source>
        <dbReference type="ARBA" id="ARBA00022452"/>
    </source>
</evidence>
<evidence type="ECO:0000256" key="13">
    <source>
        <dbReference type="ARBA" id="ARBA00023237"/>
    </source>
</evidence>
<keyword evidence="4 14" id="KW-1134">Transmembrane beta strand</keyword>
<dbReference type="InterPro" id="IPR012910">
    <property type="entry name" value="Plug_dom"/>
</dbReference>
<dbReference type="InterPro" id="IPR039426">
    <property type="entry name" value="TonB-dep_rcpt-like"/>
</dbReference>
<evidence type="ECO:0000259" key="18">
    <source>
        <dbReference type="Pfam" id="PF07715"/>
    </source>
</evidence>
<evidence type="ECO:0000313" key="19">
    <source>
        <dbReference type="EMBL" id="TWF54471.1"/>
    </source>
</evidence>
<evidence type="ECO:0000256" key="3">
    <source>
        <dbReference type="ARBA" id="ARBA00022448"/>
    </source>
</evidence>
<keyword evidence="11 14" id="KW-0472">Membrane</keyword>
<evidence type="ECO:0000256" key="5">
    <source>
        <dbReference type="ARBA" id="ARBA00022496"/>
    </source>
</evidence>
<evidence type="ECO:0000256" key="8">
    <source>
        <dbReference type="ARBA" id="ARBA00023004"/>
    </source>
</evidence>
<evidence type="ECO:0000256" key="14">
    <source>
        <dbReference type="PROSITE-ProRule" id="PRU01360"/>
    </source>
</evidence>
<dbReference type="PANTHER" id="PTHR32552:SF68">
    <property type="entry name" value="FERRICHROME OUTER MEMBRANE TRANSPORTER_PHAGE RECEPTOR"/>
    <property type="match status" value="1"/>
</dbReference>
<comment type="similarity">
    <text evidence="2 14 15">Belongs to the TonB-dependent receptor family.</text>
</comment>
<evidence type="ECO:0000256" key="11">
    <source>
        <dbReference type="ARBA" id="ARBA00023136"/>
    </source>
</evidence>
<evidence type="ECO:0000256" key="16">
    <source>
        <dbReference type="SAM" id="SignalP"/>
    </source>
</evidence>
<dbReference type="InterPro" id="IPR000531">
    <property type="entry name" value="Beta-barrel_TonB"/>
</dbReference>
<dbReference type="GO" id="GO:0038023">
    <property type="term" value="F:signaling receptor activity"/>
    <property type="evidence" value="ECO:0007669"/>
    <property type="project" value="InterPro"/>
</dbReference>
<evidence type="ECO:0000256" key="7">
    <source>
        <dbReference type="ARBA" id="ARBA00022729"/>
    </source>
</evidence>
<gene>
    <name evidence="19" type="ORF">FHW37_103338</name>
</gene>
<evidence type="ECO:0000256" key="10">
    <source>
        <dbReference type="ARBA" id="ARBA00023077"/>
    </source>
</evidence>
<keyword evidence="5" id="KW-0410">Iron transport</keyword>
<comment type="subcellular location">
    <subcellularLocation>
        <location evidence="1 14">Cell outer membrane</location>
        <topology evidence="1 14">Multi-pass membrane protein</topology>
    </subcellularLocation>
</comment>
<keyword evidence="6 14" id="KW-0812">Transmembrane</keyword>
<name>A0A561QVR3_9HYPH</name>
<evidence type="ECO:0000259" key="17">
    <source>
        <dbReference type="Pfam" id="PF00593"/>
    </source>
</evidence>
<dbReference type="GO" id="GO:0015891">
    <property type="term" value="P:siderophore transport"/>
    <property type="evidence" value="ECO:0007669"/>
    <property type="project" value="InterPro"/>
</dbReference>
<dbReference type="NCBIfam" id="NF010651">
    <property type="entry name" value="PRK14050.1"/>
    <property type="match status" value="1"/>
</dbReference>
<evidence type="ECO:0000256" key="1">
    <source>
        <dbReference type="ARBA" id="ARBA00004571"/>
    </source>
</evidence>
<keyword evidence="10 15" id="KW-0798">TonB box</keyword>
<keyword evidence="7 16" id="KW-0732">Signal</keyword>
<reference evidence="19 20" key="1">
    <citation type="submission" date="2019-06" db="EMBL/GenBank/DDBJ databases">
        <title>Sorghum-associated microbial communities from plants grown in Nebraska, USA.</title>
        <authorList>
            <person name="Schachtman D."/>
        </authorList>
    </citation>
    <scope>NUCLEOTIDE SEQUENCE [LARGE SCALE GENOMIC DNA]</scope>
    <source>
        <strain evidence="19 20">1225</strain>
    </source>
</reference>
<dbReference type="CDD" id="cd01347">
    <property type="entry name" value="ligand_gated_channel"/>
    <property type="match status" value="1"/>
</dbReference>
<dbReference type="OrthoDB" id="9760333at2"/>
<dbReference type="AlphaFoldDB" id="A0A561QVR3"/>
<dbReference type="Pfam" id="PF07715">
    <property type="entry name" value="Plug"/>
    <property type="match status" value="1"/>
</dbReference>
<keyword evidence="13 14" id="KW-0998">Cell outer membrane</keyword>
<dbReference type="Gene3D" id="2.170.130.10">
    <property type="entry name" value="TonB-dependent receptor, plug domain"/>
    <property type="match status" value="1"/>
</dbReference>
<keyword evidence="12 19" id="KW-0675">Receptor</keyword>
<dbReference type="InterPro" id="IPR010105">
    <property type="entry name" value="TonB_sidphr_rcpt"/>
</dbReference>
<feature type="chain" id="PRO_5021844091" evidence="16">
    <location>
        <begin position="27"/>
        <end position="716"/>
    </location>
</feature>
<keyword evidence="20" id="KW-1185">Reference proteome</keyword>
<dbReference type="Gene3D" id="2.40.170.20">
    <property type="entry name" value="TonB-dependent receptor, beta-barrel domain"/>
    <property type="match status" value="1"/>
</dbReference>
<comment type="caution">
    <text evidence="19">The sequence shown here is derived from an EMBL/GenBank/DDBJ whole genome shotgun (WGS) entry which is preliminary data.</text>
</comment>
<keyword evidence="9" id="KW-0406">Ion transport</keyword>
<dbReference type="PROSITE" id="PS52016">
    <property type="entry name" value="TONB_DEPENDENT_REC_3"/>
    <property type="match status" value="1"/>
</dbReference>
<feature type="domain" description="TonB-dependent receptor-like beta-barrel" evidence="17">
    <location>
        <begin position="264"/>
        <end position="685"/>
    </location>
</feature>
<feature type="domain" description="TonB-dependent receptor plug" evidence="18">
    <location>
        <begin position="73"/>
        <end position="177"/>
    </location>
</feature>
<dbReference type="EMBL" id="VIWP01000003">
    <property type="protein sequence ID" value="TWF54471.1"/>
    <property type="molecule type" value="Genomic_DNA"/>
</dbReference>
<dbReference type="InterPro" id="IPR037066">
    <property type="entry name" value="Plug_dom_sf"/>
</dbReference>
<keyword evidence="8" id="KW-0408">Iron</keyword>
<dbReference type="GO" id="GO:0009279">
    <property type="term" value="C:cell outer membrane"/>
    <property type="evidence" value="ECO:0007669"/>
    <property type="project" value="UniProtKB-SubCell"/>
</dbReference>
<protein>
    <submittedName>
        <fullName evidence="19">Iron complex outermembrane receptor protein</fullName>
    </submittedName>
</protein>
<dbReference type="InterPro" id="IPR036942">
    <property type="entry name" value="Beta-barrel_TonB_sf"/>
</dbReference>
<dbReference type="NCBIfam" id="TIGR01783">
    <property type="entry name" value="TonB-siderophor"/>
    <property type="match status" value="1"/>
</dbReference>
<evidence type="ECO:0000313" key="20">
    <source>
        <dbReference type="Proteomes" id="UP000320653"/>
    </source>
</evidence>
<evidence type="ECO:0000256" key="6">
    <source>
        <dbReference type="ARBA" id="ARBA00022692"/>
    </source>
</evidence>
<evidence type="ECO:0000256" key="2">
    <source>
        <dbReference type="ARBA" id="ARBA00009810"/>
    </source>
</evidence>
<evidence type="ECO:0000256" key="12">
    <source>
        <dbReference type="ARBA" id="ARBA00023170"/>
    </source>
</evidence>
<sequence>MIRARMAALGTSAAMIALCVSFNAQAQQADAQAAGGTTLAPIVLQGEGESGTGPIKGYVAKKTTTGSKTATPINEIPQSVSVIGRDELDDRGVITKVDEALSYTPGILTQPYGADPDTDWLYIRGFDASQTGLSLDNLPFTSTAYGNFQIDAFALERIEVLKGPASVLVGGANAGGVVNLERKRPTDQPYFYTETGINSDGNAFGGFDISDKFSEDGVVSYRLTGKVAGGDGYVDYTKDLRGFIMPQITFAPTDATSLNVYAYVSGLDQTHTTNGLLPYEGTVVANPVYGKIGRDQYLGNEDYDIGKANQTMVGYEFNHEFEGGWKFTQNARYANLYKRERYVYAFDFDQTDALIGRYAEDITSRANAFNMDNRLENDFDIGGANHTIMLGVDYRYYRLDTDKYAGFPTSIDPQNPVYGPDPVLSPGSHQIVTMNQVGAYAQDQIRFGDGFIATFNGRYDYLHSEANDLNGVMTNYSSDDHAWSGRAGIAYEFKNGVTPYASVATFFSPLVGTSVDGPLKPEEGEQYEVGVKYEPTWFDGMLTASLFQIDKDNYTVSVPGIGDQQLGNVRSRGFELEAKVNLDQNWKAIGSFSYTDVEFTKYPGSPDMVGNTPYVVPATTAGLWLDYTVTEGALEGLGLGAGVRYRGKSWADNANTLRVDDATVFDAGIHYEKNDWKASLNVTNLFDKDFVAGCATQYFCGYGQARTFTLKLSKVW</sequence>
<evidence type="ECO:0000256" key="15">
    <source>
        <dbReference type="RuleBase" id="RU003357"/>
    </source>
</evidence>
<dbReference type="PANTHER" id="PTHR32552">
    <property type="entry name" value="FERRICHROME IRON RECEPTOR-RELATED"/>
    <property type="match status" value="1"/>
</dbReference>